<name>A0AAU9C5E5_9GAMM</name>
<dbReference type="EMBL" id="AP024714">
    <property type="protein sequence ID" value="BCX82978.1"/>
    <property type="molecule type" value="Genomic_DNA"/>
</dbReference>
<feature type="chain" id="PRO_5043426140" evidence="1">
    <location>
        <begin position="24"/>
        <end position="431"/>
    </location>
</feature>
<sequence length="431" mass="46160">MKAFCRFRIYLLMLFLPAGMAWAQPEIGVTIDRNFYVLGSNEPFPVYVTGEGADIPKTVDVHLGLIAPDGTIYEFPNWNTSLQPWIPNFTVPAGLKYGPQPIFDLQNFPHLTEGGWRVAAALTEPGTLNLVSLSIAWIGILPPAASSGDSFRFGVLSMTDSANSDSRSQSAVGFFMEINESGGLSEEQLKQIANNWKEGAGVPLDECRFEEINTDPTSSPLPGFFPTFLHAGDQLNLTREDGNIVSVPLVSRTLPGTAEEFLTYATDLPGGFYQDQAVYRFTGPGGTDVGPFETTLRAPAPLTVASPDLVSGPVIHNASDDLVLEWNGQNSRGTVEAILSTVNSDITTGSSTIKTVTCRFVDDGEGVVPADMLSRLDSGSFTLPGLDLGGFVSGSISVSRSRYAVFNAADGSLDFGLFFITSNVGGMLTLQ</sequence>
<evidence type="ECO:0000313" key="3">
    <source>
        <dbReference type="Proteomes" id="UP001321825"/>
    </source>
</evidence>
<dbReference type="KEGG" id="mcau:MIT9_P2569"/>
<organism evidence="2 3">
    <name type="scientific">Methylomarinovum caldicuralii</name>
    <dbReference type="NCBI Taxonomy" id="438856"/>
    <lineage>
        <taxon>Bacteria</taxon>
        <taxon>Pseudomonadati</taxon>
        <taxon>Pseudomonadota</taxon>
        <taxon>Gammaproteobacteria</taxon>
        <taxon>Methylococcales</taxon>
        <taxon>Methylothermaceae</taxon>
        <taxon>Methylomarinovum</taxon>
    </lineage>
</organism>
<dbReference type="RefSeq" id="WP_317705358.1">
    <property type="nucleotide sequence ID" value="NZ_AP024714.1"/>
</dbReference>
<protein>
    <submittedName>
        <fullName evidence="2">Uncharacterized protein</fullName>
    </submittedName>
</protein>
<reference evidence="3" key="1">
    <citation type="journal article" date="2024" name="Int. J. Syst. Evol. Microbiol.">
        <title>Methylomarinovum tepidoasis sp. nov., a moderately thermophilic methanotroph of the family Methylothermaceae isolated from a deep-sea hydrothermal field.</title>
        <authorList>
            <person name="Hirayama H."/>
            <person name="Takaki Y."/>
            <person name="Abe M."/>
            <person name="Miyazaki M."/>
            <person name="Uematsu K."/>
            <person name="Matsui Y."/>
            <person name="Takai K."/>
        </authorList>
    </citation>
    <scope>NUCLEOTIDE SEQUENCE [LARGE SCALE GENOMIC DNA]</scope>
    <source>
        <strain evidence="3">IT-9</strain>
    </source>
</reference>
<accession>A0AAU9C5E5</accession>
<evidence type="ECO:0000313" key="2">
    <source>
        <dbReference type="EMBL" id="BCX82978.1"/>
    </source>
</evidence>
<dbReference type="Proteomes" id="UP001321825">
    <property type="component" value="Chromosome"/>
</dbReference>
<keyword evidence="1" id="KW-0732">Signal</keyword>
<proteinExistence type="predicted"/>
<evidence type="ECO:0000256" key="1">
    <source>
        <dbReference type="SAM" id="SignalP"/>
    </source>
</evidence>
<dbReference type="AlphaFoldDB" id="A0AAU9C5E5"/>
<gene>
    <name evidence="2" type="ORF">MIT9_P2569</name>
</gene>
<keyword evidence="3" id="KW-1185">Reference proteome</keyword>
<feature type="signal peptide" evidence="1">
    <location>
        <begin position="1"/>
        <end position="23"/>
    </location>
</feature>